<proteinExistence type="inferred from homology"/>
<comment type="similarity">
    <text evidence="1">Belongs to the HMG-CoA lyase family.</text>
</comment>
<evidence type="ECO:0000256" key="2">
    <source>
        <dbReference type="ARBA" id="ARBA00022723"/>
    </source>
</evidence>
<evidence type="ECO:0000313" key="6">
    <source>
        <dbReference type="Proteomes" id="UP001168694"/>
    </source>
</evidence>
<evidence type="ECO:0000313" key="5">
    <source>
        <dbReference type="EMBL" id="MDN4074380.1"/>
    </source>
</evidence>
<evidence type="ECO:0000256" key="1">
    <source>
        <dbReference type="ARBA" id="ARBA00009405"/>
    </source>
</evidence>
<dbReference type="NCBIfam" id="NF004283">
    <property type="entry name" value="PRK05692.1"/>
    <property type="match status" value="1"/>
</dbReference>
<dbReference type="Gene3D" id="3.20.20.70">
    <property type="entry name" value="Aldolase class I"/>
    <property type="match status" value="1"/>
</dbReference>
<evidence type="ECO:0000256" key="3">
    <source>
        <dbReference type="ARBA" id="ARBA00023239"/>
    </source>
</evidence>
<keyword evidence="6" id="KW-1185">Reference proteome</keyword>
<gene>
    <name evidence="5" type="ORF">QYF49_15455</name>
</gene>
<dbReference type="PROSITE" id="PS50991">
    <property type="entry name" value="PYR_CT"/>
    <property type="match status" value="1"/>
</dbReference>
<keyword evidence="3 5" id="KW-0456">Lyase</keyword>
<organism evidence="5 6">
    <name type="scientific">Fictibacillus terranigra</name>
    <dbReference type="NCBI Taxonomy" id="3058424"/>
    <lineage>
        <taxon>Bacteria</taxon>
        <taxon>Bacillati</taxon>
        <taxon>Bacillota</taxon>
        <taxon>Bacilli</taxon>
        <taxon>Bacillales</taxon>
        <taxon>Fictibacillaceae</taxon>
        <taxon>Fictibacillus</taxon>
    </lineage>
</organism>
<dbReference type="CDD" id="cd07938">
    <property type="entry name" value="DRE_TIM_HMGL"/>
    <property type="match status" value="1"/>
</dbReference>
<feature type="domain" description="Pyruvate carboxyltransferase" evidence="4">
    <location>
        <begin position="7"/>
        <end position="274"/>
    </location>
</feature>
<dbReference type="InterPro" id="IPR000891">
    <property type="entry name" value="PYR_CT"/>
</dbReference>
<dbReference type="PANTHER" id="PTHR42738:SF7">
    <property type="entry name" value="HYDROXYMETHYLGLUTARYL-COA LYASE"/>
    <property type="match status" value="1"/>
</dbReference>
<protein>
    <submittedName>
        <fullName evidence="5">Hydroxymethylglutaryl-CoA lyase</fullName>
    </submittedName>
</protein>
<reference evidence="5" key="1">
    <citation type="submission" date="2023-06" db="EMBL/GenBank/DDBJ databases">
        <title>Draft Genome Sequences of Representative Paenibacillus Polymyxa, Bacillus cereus, Fictibacillus sp., and Brevibacillus agri Strains Isolated from Amazonian Dark Earth.</title>
        <authorList>
            <person name="Pellegrinetti T.A."/>
            <person name="Cunha I.C.M."/>
            <person name="Chaves M.G."/>
            <person name="Freitas A.S."/>
            <person name="Silva A.V.R."/>
            <person name="Tsai S.M."/>
            <person name="Mendes L.W."/>
        </authorList>
    </citation>
    <scope>NUCLEOTIDE SEQUENCE</scope>
    <source>
        <strain evidence="5">CENA-BCM004</strain>
    </source>
</reference>
<sequence>MNLPKRVEIIESGPRDGIQNENTFIPTEKKLQLIHALGKTGIRRMEATSFVSPKHVPQMADADRVYRNIDQQPDVQYLVLIPNKKGFERARDAGAKNLALVAGASETFNKKNVRMSVEESLHQLSLVVEEAKSENMFVRFSIATAFHCPYEGLVAEEKTLNIVKRLGTLEVDEIVLCDTIGRANPNQVYQLFSKTLDLGTKGKVTAHFHDTYGFSKANSFAALQAGITSFDTAIGGLGGCPFAPGAAGNDSTEDFVFMLNEMGIETGIDFDRLMDCVSQVKEMTERRLTGHLQQVRGGNMEQRV</sequence>
<dbReference type="GO" id="GO:0016829">
    <property type="term" value="F:lyase activity"/>
    <property type="evidence" value="ECO:0007669"/>
    <property type="project" value="UniProtKB-KW"/>
</dbReference>
<keyword evidence="2" id="KW-0479">Metal-binding</keyword>
<dbReference type="Pfam" id="PF00682">
    <property type="entry name" value="HMGL-like"/>
    <property type="match status" value="1"/>
</dbReference>
<dbReference type="SUPFAM" id="SSF51569">
    <property type="entry name" value="Aldolase"/>
    <property type="match status" value="1"/>
</dbReference>
<dbReference type="RefSeq" id="WP_290400513.1">
    <property type="nucleotide sequence ID" value="NZ_JAUHLN010000003.1"/>
</dbReference>
<accession>A0ABT8E901</accession>
<dbReference type="InterPro" id="IPR013785">
    <property type="entry name" value="Aldolase_TIM"/>
</dbReference>
<comment type="caution">
    <text evidence="5">The sequence shown here is derived from an EMBL/GenBank/DDBJ whole genome shotgun (WGS) entry which is preliminary data.</text>
</comment>
<name>A0ABT8E901_9BACL</name>
<dbReference type="PANTHER" id="PTHR42738">
    <property type="entry name" value="HYDROXYMETHYLGLUTARYL-COA LYASE"/>
    <property type="match status" value="1"/>
</dbReference>
<dbReference type="InterPro" id="IPR043594">
    <property type="entry name" value="HMGL"/>
</dbReference>
<evidence type="ECO:0000259" key="4">
    <source>
        <dbReference type="PROSITE" id="PS50991"/>
    </source>
</evidence>
<dbReference type="EMBL" id="JAUHLN010000003">
    <property type="protein sequence ID" value="MDN4074380.1"/>
    <property type="molecule type" value="Genomic_DNA"/>
</dbReference>
<dbReference type="Proteomes" id="UP001168694">
    <property type="component" value="Unassembled WGS sequence"/>
</dbReference>